<dbReference type="Gene3D" id="1.10.287.830">
    <property type="entry name" value="putative peptidase helix hairpin domain like"/>
    <property type="match status" value="1"/>
</dbReference>
<name>A0A511VAQ5_9BACL</name>
<dbReference type="InterPro" id="IPR004438">
    <property type="entry name" value="Peptidase_M3B"/>
</dbReference>
<feature type="domain" description="Oligopeptidase F N-terminal" evidence="8">
    <location>
        <begin position="149"/>
        <end position="218"/>
    </location>
</feature>
<dbReference type="Gene3D" id="1.20.140.70">
    <property type="entry name" value="Oligopeptidase f, N-terminal domain"/>
    <property type="match status" value="1"/>
</dbReference>
<dbReference type="Pfam" id="PF08439">
    <property type="entry name" value="Peptidase_M3_N"/>
    <property type="match status" value="1"/>
</dbReference>
<comment type="similarity">
    <text evidence="6">Belongs to the peptidase M3B family.</text>
</comment>
<evidence type="ECO:0000256" key="1">
    <source>
        <dbReference type="ARBA" id="ARBA00022670"/>
    </source>
</evidence>
<comment type="function">
    <text evidence="6">Has oligopeptidase activity and degrades a variety of small bioactive peptides.</text>
</comment>
<dbReference type="InterPro" id="IPR001567">
    <property type="entry name" value="Pept_M3A_M3B_dom"/>
</dbReference>
<gene>
    <name evidence="9" type="primary">yjbG_1</name>
    <name evidence="9" type="ORF">ADA01nite_17720</name>
</gene>
<dbReference type="OrthoDB" id="9769691at2"/>
<organism evidence="9 10">
    <name type="scientific">Aneurinibacillus danicus</name>
    <dbReference type="NCBI Taxonomy" id="267746"/>
    <lineage>
        <taxon>Bacteria</taxon>
        <taxon>Bacillati</taxon>
        <taxon>Bacillota</taxon>
        <taxon>Bacilli</taxon>
        <taxon>Bacillales</taxon>
        <taxon>Paenibacillaceae</taxon>
        <taxon>Aneurinibacillus group</taxon>
        <taxon>Aneurinibacillus</taxon>
    </lineage>
</organism>
<evidence type="ECO:0000259" key="7">
    <source>
        <dbReference type="Pfam" id="PF01432"/>
    </source>
</evidence>
<dbReference type="CDD" id="cd09608">
    <property type="entry name" value="M3B_PepF"/>
    <property type="match status" value="1"/>
</dbReference>
<evidence type="ECO:0000256" key="6">
    <source>
        <dbReference type="RuleBase" id="RU368091"/>
    </source>
</evidence>
<keyword evidence="4 6" id="KW-0862">Zinc</keyword>
<dbReference type="EMBL" id="BJXX01000071">
    <property type="protein sequence ID" value="GEN34312.1"/>
    <property type="molecule type" value="Genomic_DNA"/>
</dbReference>
<protein>
    <recommendedName>
        <fullName evidence="6">Oligopeptidase F</fullName>
        <ecNumber evidence="6">3.4.24.-</ecNumber>
    </recommendedName>
</protein>
<dbReference type="Pfam" id="PF01432">
    <property type="entry name" value="Peptidase_M3"/>
    <property type="match status" value="1"/>
</dbReference>
<comment type="caution">
    <text evidence="9">The sequence shown here is derived from an EMBL/GenBank/DDBJ whole genome shotgun (WGS) entry which is preliminary data.</text>
</comment>
<proteinExistence type="inferred from homology"/>
<dbReference type="Gene3D" id="1.10.1370.20">
    <property type="entry name" value="Oligoendopeptidase f, C-terminal domain"/>
    <property type="match status" value="1"/>
</dbReference>
<evidence type="ECO:0000313" key="10">
    <source>
        <dbReference type="Proteomes" id="UP000321157"/>
    </source>
</evidence>
<dbReference type="GO" id="GO:0006508">
    <property type="term" value="P:proteolysis"/>
    <property type="evidence" value="ECO:0007669"/>
    <property type="project" value="UniProtKB-KW"/>
</dbReference>
<dbReference type="RefSeq" id="WP_146809593.1">
    <property type="nucleotide sequence ID" value="NZ_BJXX01000071.1"/>
</dbReference>
<dbReference type="InterPro" id="IPR045090">
    <property type="entry name" value="Pept_M3A_M3B"/>
</dbReference>
<evidence type="ECO:0000256" key="2">
    <source>
        <dbReference type="ARBA" id="ARBA00022723"/>
    </source>
</evidence>
<sequence>MHKRLFVPLVGVLCGVLLLMNDWLDSPALNPTDTLIKKENSSSVRESMADTWDVTRLYPSEAAWREDIRRLAKEIPELSAYKGKLEDAGQLYTMLNKEEKMARTLEKAYVYAQLRFDTNTTDPNAQRRLDEARQTAQKLALVASFAGPELAALSDARLAEMYRQEKRLERYKHYISELRKEKAHILPEREERLLALTGEAMGTASQAYRYLLDADLVFPPIEDGKGRKISLNRMNYAALMTSSDRELRRRTFEAVYGTYNQFRNTFASLLQGEVRKHIVYARARNYPSARYAALHTSDIPENVYDNLIATVRGRIHLLHRYATLRKKLLGVTTVHKYDLYMPLYQGIKKEYPLAEAKKMVREGLAPLGPEYQKKLDQAFKNRWIDVYSRKGKTGGAYQTAVYGYPPYVLLNYHGQLDDVLTMAHELGHAMHSQYANEAQDYLDAEYDVFVAEVASTVNESLLLRGWIAQAKDPEEKAALLNRYLDAFQSTLFTQTLLAEFERDIHRAAERGETLTAEYLAQEYRKLVAAYYGPALTVDKHVGVEWTRIPHFYKNFYVYQYATGFSAATTLADGLLRGGERERERYLAFLKAGGSVPPLEALTQAGVNLRDPRVVSRALDVFEEALGELERLANELPTQKQA</sequence>
<keyword evidence="3 6" id="KW-0378">Hydrolase</keyword>
<keyword evidence="2 6" id="KW-0479">Metal-binding</keyword>
<dbReference type="GO" id="GO:0004222">
    <property type="term" value="F:metalloendopeptidase activity"/>
    <property type="evidence" value="ECO:0007669"/>
    <property type="project" value="UniProtKB-UniRule"/>
</dbReference>
<keyword evidence="5 6" id="KW-0482">Metalloprotease</keyword>
<dbReference type="PANTHER" id="PTHR11804">
    <property type="entry name" value="PROTEASE M3 THIMET OLIGOPEPTIDASE-RELATED"/>
    <property type="match status" value="1"/>
</dbReference>
<dbReference type="GO" id="GO:0006518">
    <property type="term" value="P:peptide metabolic process"/>
    <property type="evidence" value="ECO:0007669"/>
    <property type="project" value="TreeGrafter"/>
</dbReference>
<evidence type="ECO:0000256" key="5">
    <source>
        <dbReference type="ARBA" id="ARBA00023049"/>
    </source>
</evidence>
<keyword evidence="10" id="KW-1185">Reference proteome</keyword>
<evidence type="ECO:0000256" key="4">
    <source>
        <dbReference type="ARBA" id="ARBA00022833"/>
    </source>
</evidence>
<accession>A0A511VAQ5</accession>
<evidence type="ECO:0000259" key="8">
    <source>
        <dbReference type="Pfam" id="PF08439"/>
    </source>
</evidence>
<dbReference type="EC" id="3.4.24.-" evidence="6"/>
<reference evidence="9 10" key="1">
    <citation type="submission" date="2019-07" db="EMBL/GenBank/DDBJ databases">
        <title>Whole genome shotgun sequence of Aneurinibacillus danicus NBRC 102444.</title>
        <authorList>
            <person name="Hosoyama A."/>
            <person name="Uohara A."/>
            <person name="Ohji S."/>
            <person name="Ichikawa N."/>
        </authorList>
    </citation>
    <scope>NUCLEOTIDE SEQUENCE [LARGE SCALE GENOMIC DNA]</scope>
    <source>
        <strain evidence="9 10">NBRC 102444</strain>
    </source>
</reference>
<dbReference type="InterPro" id="IPR013647">
    <property type="entry name" value="OligopepF_N_dom"/>
</dbReference>
<dbReference type="NCBIfam" id="TIGR00181">
    <property type="entry name" value="pepF"/>
    <property type="match status" value="1"/>
</dbReference>
<feature type="domain" description="Peptidase M3A/M3B catalytic" evidence="7">
    <location>
        <begin position="239"/>
        <end position="618"/>
    </location>
</feature>
<dbReference type="InterPro" id="IPR042088">
    <property type="entry name" value="OligoPept_F_C"/>
</dbReference>
<comment type="cofactor">
    <cofactor evidence="6">
        <name>Zn(2+)</name>
        <dbReference type="ChEBI" id="CHEBI:29105"/>
    </cofactor>
    <text evidence="6">Binds 1 zinc ion.</text>
</comment>
<keyword evidence="1 6" id="KW-0645">Protease</keyword>
<dbReference type="SUPFAM" id="SSF55486">
    <property type="entry name" value="Metalloproteases ('zincins'), catalytic domain"/>
    <property type="match status" value="1"/>
</dbReference>
<evidence type="ECO:0000256" key="3">
    <source>
        <dbReference type="ARBA" id="ARBA00022801"/>
    </source>
</evidence>
<evidence type="ECO:0000313" key="9">
    <source>
        <dbReference type="EMBL" id="GEN34312.1"/>
    </source>
</evidence>
<dbReference type="GO" id="GO:0046872">
    <property type="term" value="F:metal ion binding"/>
    <property type="evidence" value="ECO:0007669"/>
    <property type="project" value="UniProtKB-UniRule"/>
</dbReference>
<dbReference type="AlphaFoldDB" id="A0A511VAQ5"/>
<dbReference type="Proteomes" id="UP000321157">
    <property type="component" value="Unassembled WGS sequence"/>
</dbReference>
<dbReference type="PANTHER" id="PTHR11804:SF84">
    <property type="entry name" value="SACCHAROLYSIN"/>
    <property type="match status" value="1"/>
</dbReference>